<reference evidence="1" key="2">
    <citation type="submission" date="2021-12" db="EMBL/GenBank/DDBJ databases">
        <title>Resequencing data analysis of finger millet.</title>
        <authorList>
            <person name="Hatakeyama M."/>
            <person name="Aluri S."/>
            <person name="Balachadran M.T."/>
            <person name="Sivarajan S.R."/>
            <person name="Poveda L."/>
            <person name="Shimizu-Inatsugi R."/>
            <person name="Schlapbach R."/>
            <person name="Sreeman S.M."/>
            <person name="Shimizu K.K."/>
        </authorList>
    </citation>
    <scope>NUCLEOTIDE SEQUENCE</scope>
</reference>
<dbReference type="Proteomes" id="UP001054889">
    <property type="component" value="Unassembled WGS sequence"/>
</dbReference>
<sequence length="84" mass="8679">MAKPVKAVKAPGTVPPKWRSFTGAVVCAASETSAVPSGSTRDLFTVYSGDRSSGRTAASTAALRPTRCHTQSLAGWVAQAQSEI</sequence>
<gene>
    <name evidence="1" type="primary">ga21321</name>
    <name evidence="1" type="ORF">PR202_ga21321</name>
</gene>
<keyword evidence="2" id="KW-1185">Reference proteome</keyword>
<accession>A0AAV5D084</accession>
<evidence type="ECO:0000313" key="1">
    <source>
        <dbReference type="EMBL" id="GJN03836.1"/>
    </source>
</evidence>
<name>A0AAV5D084_ELECO</name>
<organism evidence="1 2">
    <name type="scientific">Eleusine coracana subsp. coracana</name>
    <dbReference type="NCBI Taxonomy" id="191504"/>
    <lineage>
        <taxon>Eukaryota</taxon>
        <taxon>Viridiplantae</taxon>
        <taxon>Streptophyta</taxon>
        <taxon>Embryophyta</taxon>
        <taxon>Tracheophyta</taxon>
        <taxon>Spermatophyta</taxon>
        <taxon>Magnoliopsida</taxon>
        <taxon>Liliopsida</taxon>
        <taxon>Poales</taxon>
        <taxon>Poaceae</taxon>
        <taxon>PACMAD clade</taxon>
        <taxon>Chloridoideae</taxon>
        <taxon>Cynodonteae</taxon>
        <taxon>Eleusininae</taxon>
        <taxon>Eleusine</taxon>
    </lineage>
</organism>
<dbReference type="AlphaFoldDB" id="A0AAV5D084"/>
<dbReference type="EMBL" id="BQKI01000010">
    <property type="protein sequence ID" value="GJN03836.1"/>
    <property type="molecule type" value="Genomic_DNA"/>
</dbReference>
<comment type="caution">
    <text evidence="1">The sequence shown here is derived from an EMBL/GenBank/DDBJ whole genome shotgun (WGS) entry which is preliminary data.</text>
</comment>
<evidence type="ECO:0000313" key="2">
    <source>
        <dbReference type="Proteomes" id="UP001054889"/>
    </source>
</evidence>
<proteinExistence type="predicted"/>
<protein>
    <submittedName>
        <fullName evidence="1">Uncharacterized protein</fullName>
    </submittedName>
</protein>
<reference evidence="1" key="1">
    <citation type="journal article" date="2018" name="DNA Res.">
        <title>Multiple hybrid de novo genome assembly of finger millet, an orphan allotetraploid crop.</title>
        <authorList>
            <person name="Hatakeyama M."/>
            <person name="Aluri S."/>
            <person name="Balachadran M.T."/>
            <person name="Sivarajan S.R."/>
            <person name="Patrignani A."/>
            <person name="Gruter S."/>
            <person name="Poveda L."/>
            <person name="Shimizu-Inatsugi R."/>
            <person name="Baeten J."/>
            <person name="Francoijs K.J."/>
            <person name="Nataraja K.N."/>
            <person name="Reddy Y.A.N."/>
            <person name="Phadnis S."/>
            <person name="Ravikumar R.L."/>
            <person name="Schlapbach R."/>
            <person name="Sreeman S.M."/>
            <person name="Shimizu K.K."/>
        </authorList>
    </citation>
    <scope>NUCLEOTIDE SEQUENCE</scope>
</reference>